<dbReference type="Proteomes" id="UP000034794">
    <property type="component" value="Unassembled WGS sequence"/>
</dbReference>
<dbReference type="InterPro" id="IPR036597">
    <property type="entry name" value="Fido-like_dom_sf"/>
</dbReference>
<protein>
    <recommendedName>
        <fullName evidence="1">Fido domain-containing protein</fullName>
    </recommendedName>
</protein>
<dbReference type="SUPFAM" id="SSF46785">
    <property type="entry name" value="Winged helix' DNA-binding domain"/>
    <property type="match status" value="1"/>
</dbReference>
<evidence type="ECO:0000313" key="3">
    <source>
        <dbReference type="Proteomes" id="UP000034794"/>
    </source>
</evidence>
<dbReference type="PATRIC" id="fig|1618381.3.peg.289"/>
<dbReference type="InterPro" id="IPR003812">
    <property type="entry name" value="Fido"/>
</dbReference>
<dbReference type="AlphaFoldDB" id="A0A0G1PLP5"/>
<comment type="caution">
    <text evidence="2">The sequence shown here is derived from an EMBL/GenBank/DDBJ whole genome shotgun (WGS) entry which is preliminary data.</text>
</comment>
<dbReference type="PANTHER" id="PTHR13504">
    <property type="entry name" value="FIDO DOMAIN-CONTAINING PROTEIN DDB_G0283145"/>
    <property type="match status" value="1"/>
</dbReference>
<reference evidence="2 3" key="1">
    <citation type="journal article" date="2015" name="Nature">
        <title>rRNA introns, odd ribosomes, and small enigmatic genomes across a large radiation of phyla.</title>
        <authorList>
            <person name="Brown C.T."/>
            <person name="Hug L.A."/>
            <person name="Thomas B.C."/>
            <person name="Sharon I."/>
            <person name="Castelle C.J."/>
            <person name="Singh A."/>
            <person name="Wilkins M.J."/>
            <person name="Williams K.H."/>
            <person name="Banfield J.F."/>
        </authorList>
    </citation>
    <scope>NUCLEOTIDE SEQUENCE [LARGE SCALE GENOMIC DNA]</scope>
</reference>
<proteinExistence type="predicted"/>
<dbReference type="SUPFAM" id="SSF140931">
    <property type="entry name" value="Fic-like"/>
    <property type="match status" value="1"/>
</dbReference>
<dbReference type="PANTHER" id="PTHR13504:SF38">
    <property type="entry name" value="FIDO DOMAIN-CONTAINING PROTEIN"/>
    <property type="match status" value="1"/>
</dbReference>
<accession>A0A0G1PLP5</accession>
<gene>
    <name evidence="2" type="ORF">UX47_C0002G0054</name>
</gene>
<dbReference type="PROSITE" id="PS51459">
    <property type="entry name" value="FIDO"/>
    <property type="match status" value="1"/>
</dbReference>
<dbReference type="InterPro" id="IPR036390">
    <property type="entry name" value="WH_DNA-bd_sf"/>
</dbReference>
<dbReference type="EMBL" id="LCMI01000002">
    <property type="protein sequence ID" value="KKU33646.1"/>
    <property type="molecule type" value="Genomic_DNA"/>
</dbReference>
<sequence length="378" mass="43049">MWYSAKNAIIDSMFSPVFTITNKNLSNLIGVEVAGKIVQLSKLQPDWELRLKQECLVRKIYSMARFSTNELSFDDVARIVRDEPGRDDKPSQVALRVGVVGKERDIQQILNLLNVTRFIEQLAFLAGKFKHDEYGERELSQINTLLGERLVSPSETGKIRDREAEGFTSVPPMVVEVPFQVEDLFGWLGSVGKNELHPINKAGIMLFELLRIIPYLENNLLTALCFYQLILSMEGFGLKKLWSVEEEILKNRDAFQLAVSSVDRNGGDLTIWLEYLNRCLADSAEKIQTKVMNLVGETPIFKSEGGRVVSLTERQIAIMEEMTVKNEMTIREIRNVLPMVSDDTILRDLKDLIDKKLIRKKGKTKGALYVMGKARSYR</sequence>
<dbReference type="Gene3D" id="1.10.3290.10">
    <property type="entry name" value="Fido-like domain"/>
    <property type="match status" value="1"/>
</dbReference>
<name>A0A0G1PLP5_9BACT</name>
<feature type="domain" description="Fido" evidence="1">
    <location>
        <begin position="134"/>
        <end position="278"/>
    </location>
</feature>
<organism evidence="2 3">
    <name type="scientific">Candidatus Collierbacteria bacterium GW2011_GWA2_46_26</name>
    <dbReference type="NCBI Taxonomy" id="1618381"/>
    <lineage>
        <taxon>Bacteria</taxon>
        <taxon>Candidatus Collieribacteriota</taxon>
    </lineage>
</organism>
<dbReference type="InterPro" id="IPR040198">
    <property type="entry name" value="Fido_containing"/>
</dbReference>
<dbReference type="Pfam" id="PF02661">
    <property type="entry name" value="Fic"/>
    <property type="match status" value="1"/>
</dbReference>
<evidence type="ECO:0000259" key="1">
    <source>
        <dbReference type="PROSITE" id="PS51459"/>
    </source>
</evidence>
<evidence type="ECO:0000313" key="2">
    <source>
        <dbReference type="EMBL" id="KKU33646.1"/>
    </source>
</evidence>